<dbReference type="Proteomes" id="UP000325372">
    <property type="component" value="Unassembled WGS sequence"/>
</dbReference>
<keyword evidence="5" id="KW-0963">Cytoplasm</keyword>
<dbReference type="InterPro" id="IPR023013">
    <property type="entry name" value="AGPR_AS"/>
</dbReference>
<evidence type="ECO:0000259" key="7">
    <source>
        <dbReference type="SMART" id="SM00859"/>
    </source>
</evidence>
<comment type="catalytic activity">
    <reaction evidence="5">
        <text>N-acetyl-L-glutamate 5-semialdehyde + phosphate + NADP(+) = N-acetyl-L-glutamyl 5-phosphate + NADPH + H(+)</text>
        <dbReference type="Rhea" id="RHEA:21588"/>
        <dbReference type="ChEBI" id="CHEBI:15378"/>
        <dbReference type="ChEBI" id="CHEBI:29123"/>
        <dbReference type="ChEBI" id="CHEBI:43474"/>
        <dbReference type="ChEBI" id="CHEBI:57783"/>
        <dbReference type="ChEBI" id="CHEBI:57936"/>
        <dbReference type="ChEBI" id="CHEBI:58349"/>
        <dbReference type="EC" id="1.2.1.38"/>
    </reaction>
</comment>
<dbReference type="InterPro" id="IPR058924">
    <property type="entry name" value="AGPR_dimerisation_dom"/>
</dbReference>
<evidence type="ECO:0000256" key="4">
    <source>
        <dbReference type="ARBA" id="ARBA00023002"/>
    </source>
</evidence>
<comment type="caution">
    <text evidence="8">The sequence shown here is derived from an EMBL/GenBank/DDBJ whole genome shotgun (WGS) entry which is preliminary data.</text>
</comment>
<dbReference type="InterPro" id="IPR000706">
    <property type="entry name" value="AGPR_type-1"/>
</dbReference>
<dbReference type="Pfam" id="PF01118">
    <property type="entry name" value="Semialdhyde_dh"/>
    <property type="match status" value="1"/>
</dbReference>
<dbReference type="SMART" id="SM00859">
    <property type="entry name" value="Semialdhyde_dh"/>
    <property type="match status" value="1"/>
</dbReference>
<evidence type="ECO:0000256" key="5">
    <source>
        <dbReference type="HAMAP-Rule" id="MF_00150"/>
    </source>
</evidence>
<dbReference type="CDD" id="cd24149">
    <property type="entry name" value="AGPR_N_ARG5_6_like"/>
    <property type="match status" value="1"/>
</dbReference>
<keyword evidence="9" id="KW-1185">Reference proteome</keyword>
<keyword evidence="4 5" id="KW-0560">Oxidoreductase</keyword>
<dbReference type="PANTHER" id="PTHR32338:SF10">
    <property type="entry name" value="N-ACETYL-GAMMA-GLUTAMYL-PHOSPHATE REDUCTASE, CHLOROPLASTIC-RELATED"/>
    <property type="match status" value="1"/>
</dbReference>
<dbReference type="SUPFAM" id="SSF55347">
    <property type="entry name" value="Glyceraldehyde-3-phosphate dehydrogenase-like, C-terminal domain"/>
    <property type="match status" value="1"/>
</dbReference>
<dbReference type="EC" id="1.2.1.38" evidence="5"/>
<dbReference type="GO" id="GO:0006526">
    <property type="term" value="P:L-arginine biosynthetic process"/>
    <property type="evidence" value="ECO:0007669"/>
    <property type="project" value="UniProtKB-UniRule"/>
</dbReference>
<keyword evidence="2 5" id="KW-0028">Amino-acid biosynthesis</keyword>
<feature type="domain" description="Semialdehyde dehydrogenase NAD-binding" evidence="7">
    <location>
        <begin position="4"/>
        <end position="126"/>
    </location>
</feature>
<dbReference type="UniPathway" id="UPA00068">
    <property type="reaction ID" value="UER00108"/>
</dbReference>
<dbReference type="InterPro" id="IPR000534">
    <property type="entry name" value="Semialdehyde_DH_NAD-bd"/>
</dbReference>
<comment type="function">
    <text evidence="5">Catalyzes the NADPH-dependent reduction of N-acetyl-5-glutamyl phosphate to yield N-acetyl-L-glutamate 5-semialdehyde.</text>
</comment>
<dbReference type="NCBIfam" id="TIGR01850">
    <property type="entry name" value="argC"/>
    <property type="match status" value="1"/>
</dbReference>
<evidence type="ECO:0000313" key="8">
    <source>
        <dbReference type="EMBL" id="KAA9130578.1"/>
    </source>
</evidence>
<feature type="active site" evidence="5 6">
    <location>
        <position position="134"/>
    </location>
</feature>
<comment type="similarity">
    <text evidence="5">Belongs to the NAGSA dehydrogenase family. Type 1 subfamily.</text>
</comment>
<accession>A0A5N0T750</accession>
<protein>
    <recommendedName>
        <fullName evidence="5">N-acetyl-gamma-glutamyl-phosphate reductase</fullName>
        <shortName evidence="5">AGPR</shortName>
        <ecNumber evidence="5">1.2.1.38</ecNumber>
    </recommendedName>
    <alternativeName>
        <fullName evidence="5">N-acetyl-glutamate semialdehyde dehydrogenase</fullName>
        <shortName evidence="5">NAGSA dehydrogenase</shortName>
    </alternativeName>
</protein>
<sequence>MTRSVALVGGRGYTGAELLGLLARHPVLKLAFASSTSQAGLPVTEVCPQWPDANDQLVALSPGEVATGEADAWVLAVPNGAAAEWAQAISAAHPTAVIIDLSADHRFDDDWAYGLPELNRAAIRQAKRIANPGCYATAGQLGLAPIADRLAGTPSLFGVSGYSGAGRTPSPKNDPERLADNLLPYSLAGHVHEREIGHRLGRPVRFMPHVAPFFRGIAMTISARLGSPTSAAELEAIYREAYAGERRIRVSREAPEVRDMRDTPDAAIGGFTVSPDDPHDIAVVSVLDNLSKGAASQALQNINLALGLDEQLGLEP</sequence>
<dbReference type="GO" id="GO:0003942">
    <property type="term" value="F:N-acetyl-gamma-glutamyl-phosphate reductase activity"/>
    <property type="evidence" value="ECO:0007669"/>
    <property type="project" value="UniProtKB-UniRule"/>
</dbReference>
<evidence type="ECO:0000256" key="6">
    <source>
        <dbReference type="PROSITE-ProRule" id="PRU10010"/>
    </source>
</evidence>
<dbReference type="GO" id="GO:0051287">
    <property type="term" value="F:NAD binding"/>
    <property type="evidence" value="ECO:0007669"/>
    <property type="project" value="InterPro"/>
</dbReference>
<dbReference type="Gene3D" id="3.30.360.10">
    <property type="entry name" value="Dihydrodipicolinate Reductase, domain 2"/>
    <property type="match status" value="1"/>
</dbReference>
<dbReference type="EMBL" id="VYXP01000007">
    <property type="protein sequence ID" value="KAA9130578.1"/>
    <property type="molecule type" value="Genomic_DNA"/>
</dbReference>
<dbReference type="PANTHER" id="PTHR32338">
    <property type="entry name" value="N-ACETYL-GAMMA-GLUTAMYL-PHOSPHATE REDUCTASE, CHLOROPLASTIC-RELATED-RELATED"/>
    <property type="match status" value="1"/>
</dbReference>
<dbReference type="AlphaFoldDB" id="A0A5N0T750"/>
<reference evidence="8 9" key="1">
    <citation type="submission" date="2019-09" db="EMBL/GenBank/DDBJ databases">
        <title>Wenzhouxiangella sp. Genome sequencing and assembly.</title>
        <authorList>
            <person name="Zhang R."/>
        </authorList>
    </citation>
    <scope>NUCLEOTIDE SEQUENCE [LARGE SCALE GENOMIC DNA]</scope>
    <source>
        <strain evidence="8 9">W260</strain>
    </source>
</reference>
<dbReference type="InterPro" id="IPR036291">
    <property type="entry name" value="NAD(P)-bd_dom_sf"/>
</dbReference>
<keyword evidence="3 5" id="KW-0521">NADP</keyword>
<evidence type="ECO:0000256" key="1">
    <source>
        <dbReference type="ARBA" id="ARBA00022571"/>
    </source>
</evidence>
<comment type="subcellular location">
    <subcellularLocation>
        <location evidence="5">Cytoplasm</location>
    </subcellularLocation>
</comment>
<dbReference type="CDD" id="cd23936">
    <property type="entry name" value="AGPR_C_ARG5_6_like"/>
    <property type="match status" value="1"/>
</dbReference>
<proteinExistence type="inferred from homology"/>
<dbReference type="GO" id="GO:0070401">
    <property type="term" value="F:NADP+ binding"/>
    <property type="evidence" value="ECO:0007669"/>
    <property type="project" value="InterPro"/>
</dbReference>
<evidence type="ECO:0000256" key="2">
    <source>
        <dbReference type="ARBA" id="ARBA00022605"/>
    </source>
</evidence>
<organism evidence="8 9">
    <name type="scientific">Marinihelvus fidelis</name>
    <dbReference type="NCBI Taxonomy" id="2613842"/>
    <lineage>
        <taxon>Bacteria</taxon>
        <taxon>Pseudomonadati</taxon>
        <taxon>Pseudomonadota</taxon>
        <taxon>Gammaproteobacteria</taxon>
        <taxon>Chromatiales</taxon>
        <taxon>Wenzhouxiangellaceae</taxon>
        <taxon>Marinihelvus</taxon>
    </lineage>
</organism>
<dbReference type="InterPro" id="IPR050085">
    <property type="entry name" value="AGPR"/>
</dbReference>
<gene>
    <name evidence="5" type="primary">argC</name>
    <name evidence="8" type="ORF">F3N42_12100</name>
</gene>
<dbReference type="Gene3D" id="3.40.50.720">
    <property type="entry name" value="NAD(P)-binding Rossmann-like Domain"/>
    <property type="match status" value="1"/>
</dbReference>
<dbReference type="HAMAP" id="MF_00150">
    <property type="entry name" value="ArgC_type1"/>
    <property type="match status" value="1"/>
</dbReference>
<keyword evidence="1 5" id="KW-0055">Arginine biosynthesis</keyword>
<dbReference type="SUPFAM" id="SSF51735">
    <property type="entry name" value="NAD(P)-binding Rossmann-fold domains"/>
    <property type="match status" value="1"/>
</dbReference>
<evidence type="ECO:0000256" key="3">
    <source>
        <dbReference type="ARBA" id="ARBA00022857"/>
    </source>
</evidence>
<evidence type="ECO:0000313" key="9">
    <source>
        <dbReference type="Proteomes" id="UP000325372"/>
    </source>
</evidence>
<dbReference type="Pfam" id="PF22698">
    <property type="entry name" value="Semialdhyde_dhC_1"/>
    <property type="match status" value="1"/>
</dbReference>
<name>A0A5N0T750_9GAMM</name>
<dbReference type="PROSITE" id="PS01224">
    <property type="entry name" value="ARGC"/>
    <property type="match status" value="1"/>
</dbReference>
<comment type="pathway">
    <text evidence="5">Amino-acid biosynthesis; L-arginine biosynthesis; N(2)-acetyl-L-ornithine from L-glutamate: step 3/4.</text>
</comment>
<dbReference type="GO" id="GO:0005737">
    <property type="term" value="C:cytoplasm"/>
    <property type="evidence" value="ECO:0007669"/>
    <property type="project" value="UniProtKB-SubCell"/>
</dbReference>